<proteinExistence type="inferred from homology"/>
<dbReference type="NCBIfam" id="TIGR01730">
    <property type="entry name" value="RND_mfp"/>
    <property type="match status" value="1"/>
</dbReference>
<dbReference type="Pfam" id="PF25973">
    <property type="entry name" value="BSH_CzcB"/>
    <property type="match status" value="1"/>
</dbReference>
<keyword evidence="3" id="KW-1133">Transmembrane helix</keyword>
<dbReference type="Gene3D" id="2.40.420.20">
    <property type="match status" value="1"/>
</dbReference>
<dbReference type="Gene3D" id="2.40.30.170">
    <property type="match status" value="1"/>
</dbReference>
<evidence type="ECO:0000313" key="7">
    <source>
        <dbReference type="Proteomes" id="UP000318081"/>
    </source>
</evidence>
<feature type="transmembrane region" description="Helical" evidence="3">
    <location>
        <begin position="12"/>
        <end position="29"/>
    </location>
</feature>
<feature type="domain" description="Multidrug resistance protein MdtA-like C-terminal permuted SH3" evidence="4">
    <location>
        <begin position="318"/>
        <end position="369"/>
    </location>
</feature>
<keyword evidence="2" id="KW-0175">Coiled coil</keyword>
<comment type="similarity">
    <text evidence="1">Belongs to the membrane fusion protein (MFP) (TC 8.A.1) family.</text>
</comment>
<feature type="domain" description="CzcB-like barrel-sandwich hybrid" evidence="5">
    <location>
        <begin position="62"/>
        <end position="227"/>
    </location>
</feature>
<keyword evidence="3" id="KW-0472">Membrane</keyword>
<dbReference type="EMBL" id="CP036432">
    <property type="protein sequence ID" value="QDV84186.1"/>
    <property type="molecule type" value="Genomic_DNA"/>
</dbReference>
<evidence type="ECO:0000256" key="1">
    <source>
        <dbReference type="ARBA" id="ARBA00009477"/>
    </source>
</evidence>
<dbReference type="Proteomes" id="UP000318081">
    <property type="component" value="Chromosome"/>
</dbReference>
<feature type="coiled-coil region" evidence="2">
    <location>
        <begin position="94"/>
        <end position="159"/>
    </location>
</feature>
<dbReference type="SUPFAM" id="SSF111369">
    <property type="entry name" value="HlyD-like secretion proteins"/>
    <property type="match status" value="1"/>
</dbReference>
<reference evidence="6 7" key="1">
    <citation type="submission" date="2019-02" db="EMBL/GenBank/DDBJ databases">
        <title>Deep-cultivation of Planctomycetes and their phenomic and genomic characterization uncovers novel biology.</title>
        <authorList>
            <person name="Wiegand S."/>
            <person name="Jogler M."/>
            <person name="Boedeker C."/>
            <person name="Pinto D."/>
            <person name="Vollmers J."/>
            <person name="Rivas-Marin E."/>
            <person name="Kohn T."/>
            <person name="Peeters S.H."/>
            <person name="Heuer A."/>
            <person name="Rast P."/>
            <person name="Oberbeckmann S."/>
            <person name="Bunk B."/>
            <person name="Jeske O."/>
            <person name="Meyerdierks A."/>
            <person name="Storesund J.E."/>
            <person name="Kallscheuer N."/>
            <person name="Luecker S."/>
            <person name="Lage O.M."/>
            <person name="Pohl T."/>
            <person name="Merkel B.J."/>
            <person name="Hornburger P."/>
            <person name="Mueller R.-W."/>
            <person name="Bruemmer F."/>
            <person name="Labrenz M."/>
            <person name="Spormann A.M."/>
            <person name="Op den Camp H."/>
            <person name="Overmann J."/>
            <person name="Amann R."/>
            <person name="Jetten M.S.M."/>
            <person name="Mascher T."/>
            <person name="Medema M.H."/>
            <person name="Devos D.P."/>
            <person name="Kaster A.-K."/>
            <person name="Ovreas L."/>
            <person name="Rohde M."/>
            <person name="Galperin M.Y."/>
            <person name="Jogler C."/>
        </authorList>
    </citation>
    <scope>NUCLEOTIDE SEQUENCE [LARGE SCALE GENOMIC DNA]</scope>
    <source>
        <strain evidence="6 7">TBK1r</strain>
    </source>
</reference>
<dbReference type="InterPro" id="IPR058627">
    <property type="entry name" value="MdtA-like_C"/>
</dbReference>
<dbReference type="RefSeq" id="WP_145212093.1">
    <property type="nucleotide sequence ID" value="NZ_CP036432.1"/>
</dbReference>
<dbReference type="InterPro" id="IPR006143">
    <property type="entry name" value="RND_pump_MFP"/>
</dbReference>
<gene>
    <name evidence="6" type="primary">macA_3</name>
    <name evidence="6" type="ORF">TBK1r_31310</name>
</gene>
<evidence type="ECO:0000313" key="6">
    <source>
        <dbReference type="EMBL" id="QDV84186.1"/>
    </source>
</evidence>
<keyword evidence="3" id="KW-0812">Transmembrane</keyword>
<dbReference type="PANTHER" id="PTHR30469">
    <property type="entry name" value="MULTIDRUG RESISTANCE PROTEIN MDTA"/>
    <property type="match status" value="1"/>
</dbReference>
<protein>
    <submittedName>
        <fullName evidence="6">Macrolide export protein MacA</fullName>
    </submittedName>
</protein>
<keyword evidence="7" id="KW-1185">Reference proteome</keyword>
<name>A0ABX5XS74_9BACT</name>
<evidence type="ECO:0000259" key="5">
    <source>
        <dbReference type="Pfam" id="PF25973"/>
    </source>
</evidence>
<evidence type="ECO:0000259" key="4">
    <source>
        <dbReference type="Pfam" id="PF25967"/>
    </source>
</evidence>
<evidence type="ECO:0000256" key="3">
    <source>
        <dbReference type="SAM" id="Phobius"/>
    </source>
</evidence>
<accession>A0ABX5XS74</accession>
<dbReference type="PANTHER" id="PTHR30469:SF15">
    <property type="entry name" value="HLYD FAMILY OF SECRETION PROTEINS"/>
    <property type="match status" value="1"/>
</dbReference>
<sequence length="388" mass="42160">MQSRFIQWSRTFAKWLAVLIVLAGAIYWLRFRPVPVQRVPVRSGPIVSEIIGTGTLEARVSTTISPKISGRITVVSADQGDAVAEGDLLVELDAAELQQQVEIAEANVAAAQAAIVRLSADKERATVVLDQTQRTSRRLESLLERSATSQEEFERATEAMSVAVADVARAEAAITEGQKVLLAAEKTLQYHQARLRDTRILAPFSGLITARHRESGDVVVPGSGILTLISTDVLWISAWVDETEMSRVAKDQPARIVFRSQPEQSYPGTVVRLANESDRETREFVVDVQANAMPDQWAVGQRAEVYLETGRKPSAIQIDAASLVRTDDGHAVFVNDAGVARLRPVTLGLRGSDSVEVILGLSATDQVVMPRHGSAALVDGRHVSVDES</sequence>
<dbReference type="Gene3D" id="2.40.50.100">
    <property type="match status" value="2"/>
</dbReference>
<dbReference type="InterPro" id="IPR058647">
    <property type="entry name" value="BSH_CzcB-like"/>
</dbReference>
<evidence type="ECO:0000256" key="2">
    <source>
        <dbReference type="SAM" id="Coils"/>
    </source>
</evidence>
<dbReference type="Pfam" id="PF25967">
    <property type="entry name" value="RND-MFP_C"/>
    <property type="match status" value="1"/>
</dbReference>
<organism evidence="6 7">
    <name type="scientific">Stieleria magnilauensis</name>
    <dbReference type="NCBI Taxonomy" id="2527963"/>
    <lineage>
        <taxon>Bacteria</taxon>
        <taxon>Pseudomonadati</taxon>
        <taxon>Planctomycetota</taxon>
        <taxon>Planctomycetia</taxon>
        <taxon>Pirellulales</taxon>
        <taxon>Pirellulaceae</taxon>
        <taxon>Stieleria</taxon>
    </lineage>
</organism>